<dbReference type="RefSeq" id="WP_212530420.1">
    <property type="nucleotide sequence ID" value="NZ_JAGSOG010000116.1"/>
</dbReference>
<dbReference type="InterPro" id="IPR049777">
    <property type="entry name" value="SCO2524-like"/>
</dbReference>
<protein>
    <submittedName>
        <fullName evidence="1">Uncharacterized protein</fullName>
    </submittedName>
</protein>
<dbReference type="AlphaFoldDB" id="A0A941IUR6"/>
<organism evidence="1 2">
    <name type="scientific">Actinospica durhamensis</name>
    <dbReference type="NCBI Taxonomy" id="1508375"/>
    <lineage>
        <taxon>Bacteria</taxon>
        <taxon>Bacillati</taxon>
        <taxon>Actinomycetota</taxon>
        <taxon>Actinomycetes</taxon>
        <taxon>Catenulisporales</taxon>
        <taxon>Actinospicaceae</taxon>
        <taxon>Actinospica</taxon>
    </lineage>
</organism>
<dbReference type="EMBL" id="JAGSOG010000116">
    <property type="protein sequence ID" value="MBR7835931.1"/>
    <property type="molecule type" value="Genomic_DNA"/>
</dbReference>
<evidence type="ECO:0000313" key="1">
    <source>
        <dbReference type="EMBL" id="MBR7835931.1"/>
    </source>
</evidence>
<sequence length="631" mass="70855">MAEADFIQPRFAILELWRAVVHTVVEDGRWKWPALDERDSVSEAEQLLCILFPATNRPELRLEVPNAIPDDVIDTLRPLGDALSIPRALLGAVEEFLERHTSPDGTPEFSGGAAYVVTGEGTTASPTADQGTVDNVVSYATSINLCLSVIGFLGQYRERGARGDWVARVDRLVPRVRERLTAALTGLLRSFTMNTMKTSDREKDEGYELVRQINQDKRPNHAVLSEFNERMQLVRGRLREARLGVARADDLENPNLMFEIGWTWSIAEDAPAFRLEDESDNGDGPSPGEIAGTQRKGYALSKPYLYFTLIALEAIELLSSERTRVLGLLDARQERLASALFIRRDLTQIYWSQLARFGTARWPLEDLPWRTVDGVESDYMSLLVCAVVLQDFARREANEDDLRRMQPLLAELANRSRITRRALRGDQALQIHHPGLMVSLEGSERLGPLLQWRLTDFAPLLLRRVALAASLTTDQRRRDELLSLAAAVWGHVANRAFKNGLYRGLWDDPGRVFEEFEGESNLPSWTMTFRAVEALVGTWSSQSNRATRNQDLGQFAAALISEAEYKLNQELAYTVALQTPLQAKLQELRQDLTRAKTVGESQPGTAVSVVLPILRELDRIAQGRADALRTE</sequence>
<reference evidence="1" key="1">
    <citation type="submission" date="2021-04" db="EMBL/GenBank/DDBJ databases">
        <title>Genome based classification of Actinospica acidithermotolerans sp. nov., an actinobacterium isolated from an Indonesian hot spring.</title>
        <authorList>
            <person name="Kusuma A.B."/>
            <person name="Putra K.E."/>
            <person name="Nafisah S."/>
            <person name="Loh J."/>
            <person name="Nouioui I."/>
            <person name="Goodfellow M."/>
        </authorList>
    </citation>
    <scope>NUCLEOTIDE SEQUENCE</scope>
    <source>
        <strain evidence="1">CSCA 57</strain>
    </source>
</reference>
<accession>A0A941IUR6</accession>
<evidence type="ECO:0000313" key="2">
    <source>
        <dbReference type="Proteomes" id="UP000675781"/>
    </source>
</evidence>
<dbReference type="Proteomes" id="UP000675781">
    <property type="component" value="Unassembled WGS sequence"/>
</dbReference>
<proteinExistence type="predicted"/>
<dbReference type="NCBIfam" id="NF040567">
    <property type="entry name" value="SCO2524_fam"/>
    <property type="match status" value="1"/>
</dbReference>
<name>A0A941IUR6_9ACTN</name>
<gene>
    <name evidence="1" type="ORF">KDL01_21835</name>
</gene>
<keyword evidence="2" id="KW-1185">Reference proteome</keyword>
<comment type="caution">
    <text evidence="1">The sequence shown here is derived from an EMBL/GenBank/DDBJ whole genome shotgun (WGS) entry which is preliminary data.</text>
</comment>